<evidence type="ECO:0000256" key="2">
    <source>
        <dbReference type="ARBA" id="ARBA00023015"/>
    </source>
</evidence>
<dbReference type="Proteomes" id="UP000345527">
    <property type="component" value="Unassembled WGS sequence"/>
</dbReference>
<feature type="domain" description="RNA polymerase sigma-70 region 2" evidence="6">
    <location>
        <begin position="32"/>
        <end position="98"/>
    </location>
</feature>
<comment type="caution">
    <text evidence="8">The sequence shown here is derived from an EMBL/GenBank/DDBJ whole genome shotgun (WGS) entry which is preliminary data.</text>
</comment>
<dbReference type="PANTHER" id="PTHR43133:SF8">
    <property type="entry name" value="RNA POLYMERASE SIGMA FACTOR HI_1459-RELATED"/>
    <property type="match status" value="1"/>
</dbReference>
<dbReference type="InterPro" id="IPR013324">
    <property type="entry name" value="RNA_pol_sigma_r3/r4-like"/>
</dbReference>
<dbReference type="NCBIfam" id="TIGR02937">
    <property type="entry name" value="sigma70-ECF"/>
    <property type="match status" value="1"/>
</dbReference>
<dbReference type="SUPFAM" id="SSF88946">
    <property type="entry name" value="Sigma2 domain of RNA polymerase sigma factors"/>
    <property type="match status" value="1"/>
</dbReference>
<dbReference type="Gene3D" id="1.10.1740.10">
    <property type="match status" value="1"/>
</dbReference>
<accession>A0A5J5E6G7</accession>
<evidence type="ECO:0000313" key="9">
    <source>
        <dbReference type="Proteomes" id="UP000345527"/>
    </source>
</evidence>
<comment type="similarity">
    <text evidence="1">Belongs to the sigma-70 factor family. ECF subfamily.</text>
</comment>
<dbReference type="AlphaFoldDB" id="A0A5J5E6G7"/>
<keyword evidence="10" id="KW-1185">Reference proteome</keyword>
<organism evidence="8 9">
    <name type="scientific">Bifidobacterium vespertilionis</name>
    <dbReference type="NCBI Taxonomy" id="2562524"/>
    <lineage>
        <taxon>Bacteria</taxon>
        <taxon>Bacillati</taxon>
        <taxon>Actinomycetota</taxon>
        <taxon>Actinomycetes</taxon>
        <taxon>Bifidobacteriales</taxon>
        <taxon>Bifidobacteriaceae</taxon>
        <taxon>Bifidobacterium</taxon>
    </lineage>
</organism>
<dbReference type="GO" id="GO:0016987">
    <property type="term" value="F:sigma factor activity"/>
    <property type="evidence" value="ECO:0007669"/>
    <property type="project" value="UniProtKB-KW"/>
</dbReference>
<dbReference type="InterPro" id="IPR036388">
    <property type="entry name" value="WH-like_DNA-bd_sf"/>
</dbReference>
<gene>
    <name evidence="8" type="ORF">EM848_01445</name>
    <name evidence="7" type="ORF">EMO90_00080</name>
</gene>
<dbReference type="InterPro" id="IPR039425">
    <property type="entry name" value="RNA_pol_sigma-70-like"/>
</dbReference>
<dbReference type="InterPro" id="IPR007627">
    <property type="entry name" value="RNA_pol_sigma70_r2"/>
</dbReference>
<reference evidence="9 10" key="1">
    <citation type="journal article" date="2019" name="Syst. Appl. Microbiol.">
        <title>Characterization of Bifidobacterium species in feaces of the Egyptian fruit bat: Description of B. vespertilionis sp. nov. and B. rousetti sp. nov.</title>
        <authorList>
            <person name="Modesto M."/>
            <person name="Satti M."/>
            <person name="Watanabe K."/>
            <person name="Puglisi E."/>
            <person name="Morelli L."/>
            <person name="Huang C.-H."/>
            <person name="Liou J.-S."/>
            <person name="Miyashita M."/>
            <person name="Tamura T."/>
            <person name="Saito S."/>
            <person name="Mori K."/>
            <person name="Huang L."/>
            <person name="Sciavilla P."/>
            <person name="Sandri C."/>
            <person name="Spiezio C."/>
            <person name="Vitali F."/>
            <person name="Cavalieri D."/>
            <person name="Perpetuini G."/>
            <person name="Tofalo R."/>
            <person name="Bonetti A."/>
            <person name="Arita M."/>
            <person name="Mattarelli P."/>
        </authorList>
    </citation>
    <scope>NUCLEOTIDE SEQUENCE [LARGE SCALE GENOMIC DNA]</scope>
    <source>
        <strain evidence="7 10">RST16</strain>
        <strain evidence="8 9">RST8</strain>
    </source>
</reference>
<sequence>MFGSALGSRRRDRDAAWIRRILRGSERAADALVREHYDGLFAFVYRQVGDHEETMNLTQESFIAALQSLASYDPARASFTTWLYRIAAYKVIDARRRTHPIAVSLDSGGLGDGEPDAFDGTDLPDERIPDMSELAADRDLLERIEERVASCDPAAQEVFRLHLYAERSFAQIAAAAGESESTVKARYYRLMALLRKEFGDERQR</sequence>
<name>A0A5J5E6G7_9BIFI</name>
<keyword evidence="3" id="KW-0731">Sigma factor</keyword>
<evidence type="ECO:0000256" key="4">
    <source>
        <dbReference type="ARBA" id="ARBA00023125"/>
    </source>
</evidence>
<evidence type="ECO:0000313" key="8">
    <source>
        <dbReference type="EMBL" id="KAA8824502.1"/>
    </source>
</evidence>
<dbReference type="GO" id="GO:0003677">
    <property type="term" value="F:DNA binding"/>
    <property type="evidence" value="ECO:0007669"/>
    <property type="project" value="UniProtKB-KW"/>
</dbReference>
<proteinExistence type="inferred from homology"/>
<evidence type="ECO:0000256" key="5">
    <source>
        <dbReference type="ARBA" id="ARBA00023163"/>
    </source>
</evidence>
<evidence type="ECO:0000313" key="7">
    <source>
        <dbReference type="EMBL" id="KAA8822436.1"/>
    </source>
</evidence>
<keyword evidence="5" id="KW-0804">Transcription</keyword>
<protein>
    <submittedName>
        <fullName evidence="8">Sigma-70 family RNA polymerase sigma factor</fullName>
    </submittedName>
</protein>
<evidence type="ECO:0000313" key="10">
    <source>
        <dbReference type="Proteomes" id="UP000374630"/>
    </source>
</evidence>
<dbReference type="RefSeq" id="WP_150353236.1">
    <property type="nucleotide sequence ID" value="NZ_RZNZ01000001.1"/>
</dbReference>
<dbReference type="OrthoDB" id="9811152at2"/>
<dbReference type="GO" id="GO:0006352">
    <property type="term" value="P:DNA-templated transcription initiation"/>
    <property type="evidence" value="ECO:0007669"/>
    <property type="project" value="InterPro"/>
</dbReference>
<keyword evidence="4" id="KW-0238">DNA-binding</keyword>
<dbReference type="InterPro" id="IPR014284">
    <property type="entry name" value="RNA_pol_sigma-70_dom"/>
</dbReference>
<evidence type="ECO:0000256" key="3">
    <source>
        <dbReference type="ARBA" id="ARBA00023082"/>
    </source>
</evidence>
<dbReference type="InterPro" id="IPR013325">
    <property type="entry name" value="RNA_pol_sigma_r2"/>
</dbReference>
<evidence type="ECO:0000256" key="1">
    <source>
        <dbReference type="ARBA" id="ARBA00010641"/>
    </source>
</evidence>
<dbReference type="EMBL" id="RZNZ01000001">
    <property type="protein sequence ID" value="KAA8822436.1"/>
    <property type="molecule type" value="Genomic_DNA"/>
</dbReference>
<keyword evidence="2" id="KW-0805">Transcription regulation</keyword>
<evidence type="ECO:0000259" key="6">
    <source>
        <dbReference type="Pfam" id="PF04542"/>
    </source>
</evidence>
<dbReference type="Proteomes" id="UP000374630">
    <property type="component" value="Unassembled WGS sequence"/>
</dbReference>
<dbReference type="Pfam" id="PF04542">
    <property type="entry name" value="Sigma70_r2"/>
    <property type="match status" value="1"/>
</dbReference>
<dbReference type="EMBL" id="RZOA01000002">
    <property type="protein sequence ID" value="KAA8824502.1"/>
    <property type="molecule type" value="Genomic_DNA"/>
</dbReference>
<dbReference type="Gene3D" id="1.10.10.10">
    <property type="entry name" value="Winged helix-like DNA-binding domain superfamily/Winged helix DNA-binding domain"/>
    <property type="match status" value="1"/>
</dbReference>
<dbReference type="PANTHER" id="PTHR43133">
    <property type="entry name" value="RNA POLYMERASE ECF-TYPE SIGMA FACTO"/>
    <property type="match status" value="1"/>
</dbReference>
<dbReference type="SUPFAM" id="SSF88659">
    <property type="entry name" value="Sigma3 and sigma4 domains of RNA polymerase sigma factors"/>
    <property type="match status" value="1"/>
</dbReference>